<sequence>MRIFLLFAVLFLAGCSTVPEATSWRFDRLDSIGGVAAHCEGAPRIIATGAGPAVTFDGIEDILIVDRHPLAGAATFTAEAIFRPEGGPFAQRWMHLAEVDPNTGQETGTRFLFEIRVVGNDWYLDAFTTGAGYRQALMAPDKLHPLGQWYRVAMRYDGTTFRSYVDGVQQAEAAIPFKPQGEGRSALGARLNRIDYFRGSLFEARFTPQALPPEKFLAMPDGLK</sequence>
<dbReference type="InterPro" id="IPR013320">
    <property type="entry name" value="ConA-like_dom_sf"/>
</dbReference>
<dbReference type="Gene3D" id="2.60.120.200">
    <property type="match status" value="1"/>
</dbReference>
<evidence type="ECO:0000313" key="2">
    <source>
        <dbReference type="EMBL" id="GAA0563175.1"/>
    </source>
</evidence>
<comment type="caution">
    <text evidence="2">The sequence shown here is derived from an EMBL/GenBank/DDBJ whole genome shotgun (WGS) entry which is preliminary data.</text>
</comment>
<evidence type="ECO:0000256" key="1">
    <source>
        <dbReference type="SAM" id="SignalP"/>
    </source>
</evidence>
<gene>
    <name evidence="2" type="ORF">GCM10008942_09510</name>
</gene>
<dbReference type="PROSITE" id="PS51257">
    <property type="entry name" value="PROKAR_LIPOPROTEIN"/>
    <property type="match status" value="1"/>
</dbReference>
<dbReference type="Pfam" id="PF13385">
    <property type="entry name" value="Laminin_G_3"/>
    <property type="match status" value="1"/>
</dbReference>
<organism evidence="2 3">
    <name type="scientific">Rhizomicrobium electricum</name>
    <dbReference type="NCBI Taxonomy" id="480070"/>
    <lineage>
        <taxon>Bacteria</taxon>
        <taxon>Pseudomonadati</taxon>
        <taxon>Pseudomonadota</taxon>
        <taxon>Alphaproteobacteria</taxon>
        <taxon>Micropepsales</taxon>
        <taxon>Micropepsaceae</taxon>
        <taxon>Rhizomicrobium</taxon>
    </lineage>
</organism>
<dbReference type="RefSeq" id="WP_166932541.1">
    <property type="nucleotide sequence ID" value="NZ_BAAADD010000002.1"/>
</dbReference>
<protein>
    <submittedName>
        <fullName evidence="2">LamG domain-containing protein</fullName>
    </submittedName>
</protein>
<evidence type="ECO:0000313" key="3">
    <source>
        <dbReference type="Proteomes" id="UP001499951"/>
    </source>
</evidence>
<dbReference type="EMBL" id="BAAADD010000002">
    <property type="protein sequence ID" value="GAA0563175.1"/>
    <property type="molecule type" value="Genomic_DNA"/>
</dbReference>
<keyword evidence="1" id="KW-0732">Signal</keyword>
<dbReference type="SUPFAM" id="SSF49899">
    <property type="entry name" value="Concanavalin A-like lectins/glucanases"/>
    <property type="match status" value="1"/>
</dbReference>
<keyword evidence="3" id="KW-1185">Reference proteome</keyword>
<accession>A0ABP3PEE1</accession>
<feature type="chain" id="PRO_5046177887" evidence="1">
    <location>
        <begin position="22"/>
        <end position="224"/>
    </location>
</feature>
<name>A0ABP3PEE1_9PROT</name>
<dbReference type="Proteomes" id="UP001499951">
    <property type="component" value="Unassembled WGS sequence"/>
</dbReference>
<reference evidence="3" key="1">
    <citation type="journal article" date="2019" name="Int. J. Syst. Evol. Microbiol.">
        <title>The Global Catalogue of Microorganisms (GCM) 10K type strain sequencing project: providing services to taxonomists for standard genome sequencing and annotation.</title>
        <authorList>
            <consortium name="The Broad Institute Genomics Platform"/>
            <consortium name="The Broad Institute Genome Sequencing Center for Infectious Disease"/>
            <person name="Wu L."/>
            <person name="Ma J."/>
        </authorList>
    </citation>
    <scope>NUCLEOTIDE SEQUENCE [LARGE SCALE GENOMIC DNA]</scope>
    <source>
        <strain evidence="3">JCM 15089</strain>
    </source>
</reference>
<feature type="signal peptide" evidence="1">
    <location>
        <begin position="1"/>
        <end position="21"/>
    </location>
</feature>
<proteinExistence type="predicted"/>